<dbReference type="PANTHER" id="PTHR22916:SF51">
    <property type="entry name" value="GLYCOSYLTRANSFERASE EPSH-RELATED"/>
    <property type="match status" value="1"/>
</dbReference>
<evidence type="ECO:0000256" key="1">
    <source>
        <dbReference type="ARBA" id="ARBA00022676"/>
    </source>
</evidence>
<dbReference type="Proteomes" id="UP000019229">
    <property type="component" value="Chromosome"/>
</dbReference>
<proteinExistence type="predicted"/>
<sequence length="330" mass="39124">MQKITVLIPCYNSGKFLLRLLTSLDKQTNKDFHIIFLDDFSKDATLSMLKNWTAKNESNFLSIKIIENKQNKGIAYNRNLLIDSCETSHFIFFDSDDKLSPKCIEIFSQYLDKGQDMVFSKFNLFFRNIPLINIFFKYRKIKKNLTPEQIIKSGFNFVWNILINKEFYKKIGAKFLENYNCEDMLLPLLVLKAGKISFTNQITHSYFLNSGSISNTKSVFNLESLNANAHYFYELVIKHNLLSKVLIHNLDIFLLKSLFFMVRPIKNNEKSREIYLQSWKEIEKINKLLEEWKVYERFMNLKTNDFHFVSSYKLSAKVFKFYTKNLSKFV</sequence>
<name>W5V0Z0_9BACT</name>
<dbReference type="OrthoDB" id="9785185at2"/>
<evidence type="ECO:0000313" key="5">
    <source>
        <dbReference type="Proteomes" id="UP000019229"/>
    </source>
</evidence>
<gene>
    <name evidence="4" type="ORF">MYB_01995</name>
</gene>
<dbReference type="CDD" id="cd00761">
    <property type="entry name" value="Glyco_tranf_GTA_type"/>
    <property type="match status" value="1"/>
</dbReference>
<dbReference type="SUPFAM" id="SSF53448">
    <property type="entry name" value="Nucleotide-diphospho-sugar transferases"/>
    <property type="match status" value="1"/>
</dbReference>
<keyword evidence="1" id="KW-0328">Glycosyltransferase</keyword>
<dbReference type="GO" id="GO:0016757">
    <property type="term" value="F:glycosyltransferase activity"/>
    <property type="evidence" value="ECO:0007669"/>
    <property type="project" value="UniProtKB-KW"/>
</dbReference>
<dbReference type="KEGG" id="mbc:MYB_01995"/>
<dbReference type="InterPro" id="IPR001173">
    <property type="entry name" value="Glyco_trans_2-like"/>
</dbReference>
<keyword evidence="5" id="KW-1185">Reference proteome</keyword>
<organism evidence="4 5">
    <name type="scientific">Mesomycoplasma bovoculi M165/69</name>
    <dbReference type="NCBI Taxonomy" id="743966"/>
    <lineage>
        <taxon>Bacteria</taxon>
        <taxon>Bacillati</taxon>
        <taxon>Mycoplasmatota</taxon>
        <taxon>Mycoplasmoidales</taxon>
        <taxon>Metamycoplasmataceae</taxon>
        <taxon>Mesomycoplasma</taxon>
    </lineage>
</organism>
<dbReference type="EMBL" id="CP007154">
    <property type="protein sequence ID" value="AHH45403.1"/>
    <property type="molecule type" value="Genomic_DNA"/>
</dbReference>
<accession>W5V0Z0</accession>
<dbReference type="HOGENOM" id="CLU_025996_6_0_14"/>
<feature type="domain" description="Glycosyltransferase 2-like" evidence="3">
    <location>
        <begin position="5"/>
        <end position="171"/>
    </location>
</feature>
<reference evidence="4 5" key="1">
    <citation type="journal article" date="2014" name="Genome Announc.">
        <title>Complete Genome Sequence of Mycoplasma bovoculi Strain M165/69T (ATCC 29104).</title>
        <authorList>
            <person name="Calcutt M.J."/>
            <person name="Foecking M.F."/>
        </authorList>
    </citation>
    <scope>NUCLEOTIDE SEQUENCE [LARGE SCALE GENOMIC DNA]</scope>
    <source>
        <strain evidence="4">M165/69</strain>
    </source>
</reference>
<evidence type="ECO:0000313" key="4">
    <source>
        <dbReference type="EMBL" id="AHH45403.1"/>
    </source>
</evidence>
<dbReference type="eggNOG" id="COG0463">
    <property type="taxonomic scope" value="Bacteria"/>
</dbReference>
<dbReference type="Gene3D" id="3.90.550.10">
    <property type="entry name" value="Spore Coat Polysaccharide Biosynthesis Protein SpsA, Chain A"/>
    <property type="match status" value="1"/>
</dbReference>
<dbReference type="PATRIC" id="fig|743966.3.peg.402"/>
<keyword evidence="2 4" id="KW-0808">Transferase</keyword>
<dbReference type="PANTHER" id="PTHR22916">
    <property type="entry name" value="GLYCOSYLTRANSFERASE"/>
    <property type="match status" value="1"/>
</dbReference>
<dbReference type="InterPro" id="IPR029044">
    <property type="entry name" value="Nucleotide-diphossugar_trans"/>
</dbReference>
<protein>
    <submittedName>
        <fullName evidence="4">Glycosyl transferase 2 family protein</fullName>
    </submittedName>
</protein>
<dbReference type="RefSeq" id="WP_022934638.1">
    <property type="nucleotide sequence ID" value="NZ_CP007154.1"/>
</dbReference>
<dbReference type="Pfam" id="PF00535">
    <property type="entry name" value="Glycos_transf_2"/>
    <property type="match status" value="1"/>
</dbReference>
<evidence type="ECO:0000259" key="3">
    <source>
        <dbReference type="Pfam" id="PF00535"/>
    </source>
</evidence>
<dbReference type="AlphaFoldDB" id="W5V0Z0"/>
<evidence type="ECO:0000256" key="2">
    <source>
        <dbReference type="ARBA" id="ARBA00022679"/>
    </source>
</evidence>